<reference evidence="1" key="2">
    <citation type="submission" date="2018-07" db="EMBL/GenBank/DDBJ databases">
        <authorList>
            <person name="Mckenzie S.K."/>
            <person name="Kronauer D.J.C."/>
        </authorList>
    </citation>
    <scope>NUCLEOTIDE SEQUENCE</scope>
    <source>
        <strain evidence="1">Clonal line C1</strain>
    </source>
</reference>
<dbReference type="EMBL" id="QOIP01000001">
    <property type="protein sequence ID" value="RLU27388.1"/>
    <property type="molecule type" value="Genomic_DNA"/>
</dbReference>
<accession>A0A3L8E3R6</accession>
<gene>
    <name evidence="1" type="ORF">DMN91_001142</name>
    <name evidence="2" type="ORF">DMN91_001192</name>
</gene>
<organism evidence="1">
    <name type="scientific">Ooceraea biroi</name>
    <name type="common">Clonal raider ant</name>
    <name type="synonym">Cerapachys biroi</name>
    <dbReference type="NCBI Taxonomy" id="2015173"/>
    <lineage>
        <taxon>Eukaryota</taxon>
        <taxon>Metazoa</taxon>
        <taxon>Ecdysozoa</taxon>
        <taxon>Arthropoda</taxon>
        <taxon>Hexapoda</taxon>
        <taxon>Insecta</taxon>
        <taxon>Pterygota</taxon>
        <taxon>Neoptera</taxon>
        <taxon>Endopterygota</taxon>
        <taxon>Hymenoptera</taxon>
        <taxon>Apocrita</taxon>
        <taxon>Aculeata</taxon>
        <taxon>Formicoidea</taxon>
        <taxon>Formicidae</taxon>
        <taxon>Dorylinae</taxon>
        <taxon>Ooceraea</taxon>
    </lineage>
</organism>
<dbReference type="EMBL" id="QOIP01000001">
    <property type="protein sequence ID" value="RLU27341.1"/>
    <property type="molecule type" value="Genomic_DNA"/>
</dbReference>
<dbReference type="AlphaFoldDB" id="A0A3L8E3R6"/>
<dbReference type="Proteomes" id="UP000279307">
    <property type="component" value="Chromosome 1"/>
</dbReference>
<proteinExistence type="predicted"/>
<reference evidence="1" key="1">
    <citation type="journal article" date="2018" name="Genome Res.">
        <title>The genomic architecture and molecular evolution of ant odorant receptors.</title>
        <authorList>
            <person name="McKenzie S.K."/>
            <person name="Kronauer D.J.C."/>
        </authorList>
    </citation>
    <scope>NUCLEOTIDE SEQUENCE [LARGE SCALE GENOMIC DNA]</scope>
    <source>
        <strain evidence="1">Clonal line C1</strain>
    </source>
</reference>
<comment type="caution">
    <text evidence="1">The sequence shown here is derived from an EMBL/GenBank/DDBJ whole genome shotgun (WGS) entry which is preliminary data.</text>
</comment>
<name>A0A3L8E3R6_OOCBI</name>
<sequence length="119" mass="13894">MQDPRRREAIVEMEIVAYRYQEIFQSGIPSSNDSFPCSKQCVPKAPYHSPVRCRVVRRLDGELIRARGSQNHRGTGYVTFSLPVEHLKRKSDYLTWKSEICDFCLMIDSYLNSIKEHLL</sequence>
<protein>
    <submittedName>
        <fullName evidence="1">Uncharacterized protein</fullName>
    </submittedName>
</protein>
<evidence type="ECO:0000313" key="2">
    <source>
        <dbReference type="EMBL" id="RLU27388.1"/>
    </source>
</evidence>
<evidence type="ECO:0000313" key="1">
    <source>
        <dbReference type="EMBL" id="RLU27341.1"/>
    </source>
</evidence>